<organism evidence="2 3">
    <name type="scientific">Lasiosphaeria ovina</name>
    <dbReference type="NCBI Taxonomy" id="92902"/>
    <lineage>
        <taxon>Eukaryota</taxon>
        <taxon>Fungi</taxon>
        <taxon>Dikarya</taxon>
        <taxon>Ascomycota</taxon>
        <taxon>Pezizomycotina</taxon>
        <taxon>Sordariomycetes</taxon>
        <taxon>Sordariomycetidae</taxon>
        <taxon>Sordariales</taxon>
        <taxon>Lasiosphaeriaceae</taxon>
        <taxon>Lasiosphaeria</taxon>
    </lineage>
</organism>
<evidence type="ECO:0000256" key="1">
    <source>
        <dbReference type="SAM" id="MobiDB-lite"/>
    </source>
</evidence>
<accession>A0AAE0KBR8</accession>
<comment type="caution">
    <text evidence="2">The sequence shown here is derived from an EMBL/GenBank/DDBJ whole genome shotgun (WGS) entry which is preliminary data.</text>
</comment>
<feature type="region of interest" description="Disordered" evidence="1">
    <location>
        <begin position="71"/>
        <end position="93"/>
    </location>
</feature>
<gene>
    <name evidence="2" type="ORF">B0T24DRAFT_622325</name>
</gene>
<evidence type="ECO:0000313" key="3">
    <source>
        <dbReference type="Proteomes" id="UP001287356"/>
    </source>
</evidence>
<sequence length="224" mass="24767">MTGFGLPWWYVQNRMSLARSANILDSKEAMFYMESDSGSISSDSDGDLDERYILSSSEWDGDLDERWLLSSSESDEYSDEESRPSSPDSLPGVKPLSSLYISSAANRLPDVGASSTPAARGRSRYYDDVDITDAFTHQLAGIEKATGINLSLELQPVTSASGIQVSKREVETEFSSTGSRRLDKIIAKSEAGEKLTSKDSTWMYDRIKRFGGFEETVLNGKFCD</sequence>
<keyword evidence="3" id="KW-1185">Reference proteome</keyword>
<dbReference type="AlphaFoldDB" id="A0AAE0KBR8"/>
<dbReference type="Proteomes" id="UP001287356">
    <property type="component" value="Unassembled WGS sequence"/>
</dbReference>
<protein>
    <submittedName>
        <fullName evidence="2">Uncharacterized protein</fullName>
    </submittedName>
</protein>
<dbReference type="EMBL" id="JAULSN010000004">
    <property type="protein sequence ID" value="KAK3373187.1"/>
    <property type="molecule type" value="Genomic_DNA"/>
</dbReference>
<name>A0AAE0KBR8_9PEZI</name>
<reference evidence="2" key="1">
    <citation type="journal article" date="2023" name="Mol. Phylogenet. Evol.">
        <title>Genome-scale phylogeny and comparative genomics of the fungal order Sordariales.</title>
        <authorList>
            <person name="Hensen N."/>
            <person name="Bonometti L."/>
            <person name="Westerberg I."/>
            <person name="Brannstrom I.O."/>
            <person name="Guillou S."/>
            <person name="Cros-Aarteil S."/>
            <person name="Calhoun S."/>
            <person name="Haridas S."/>
            <person name="Kuo A."/>
            <person name="Mondo S."/>
            <person name="Pangilinan J."/>
            <person name="Riley R."/>
            <person name="LaButti K."/>
            <person name="Andreopoulos B."/>
            <person name="Lipzen A."/>
            <person name="Chen C."/>
            <person name="Yan M."/>
            <person name="Daum C."/>
            <person name="Ng V."/>
            <person name="Clum A."/>
            <person name="Steindorff A."/>
            <person name="Ohm R.A."/>
            <person name="Martin F."/>
            <person name="Silar P."/>
            <person name="Natvig D.O."/>
            <person name="Lalanne C."/>
            <person name="Gautier V."/>
            <person name="Ament-Velasquez S.L."/>
            <person name="Kruys A."/>
            <person name="Hutchinson M.I."/>
            <person name="Powell A.J."/>
            <person name="Barry K."/>
            <person name="Miller A.N."/>
            <person name="Grigoriev I.V."/>
            <person name="Debuchy R."/>
            <person name="Gladieux P."/>
            <person name="Hiltunen Thoren M."/>
            <person name="Johannesson H."/>
        </authorList>
    </citation>
    <scope>NUCLEOTIDE SEQUENCE</scope>
    <source>
        <strain evidence="2">CBS 958.72</strain>
    </source>
</reference>
<evidence type="ECO:0000313" key="2">
    <source>
        <dbReference type="EMBL" id="KAK3373187.1"/>
    </source>
</evidence>
<proteinExistence type="predicted"/>
<reference evidence="2" key="2">
    <citation type="submission" date="2023-06" db="EMBL/GenBank/DDBJ databases">
        <authorList>
            <consortium name="Lawrence Berkeley National Laboratory"/>
            <person name="Haridas S."/>
            <person name="Hensen N."/>
            <person name="Bonometti L."/>
            <person name="Westerberg I."/>
            <person name="Brannstrom I.O."/>
            <person name="Guillou S."/>
            <person name="Cros-Aarteil S."/>
            <person name="Calhoun S."/>
            <person name="Kuo A."/>
            <person name="Mondo S."/>
            <person name="Pangilinan J."/>
            <person name="Riley R."/>
            <person name="Labutti K."/>
            <person name="Andreopoulos B."/>
            <person name="Lipzen A."/>
            <person name="Chen C."/>
            <person name="Yanf M."/>
            <person name="Daum C."/>
            <person name="Ng V."/>
            <person name="Clum A."/>
            <person name="Steindorff A."/>
            <person name="Ohm R."/>
            <person name="Martin F."/>
            <person name="Silar P."/>
            <person name="Natvig D."/>
            <person name="Lalanne C."/>
            <person name="Gautier V."/>
            <person name="Ament-Velasquez S.L."/>
            <person name="Kruys A."/>
            <person name="Hutchinson M.I."/>
            <person name="Powell A.J."/>
            <person name="Barry K."/>
            <person name="Miller A.N."/>
            <person name="Grigoriev I.V."/>
            <person name="Debuchy R."/>
            <person name="Gladieux P."/>
            <person name="Thoren M.H."/>
            <person name="Johannesson H."/>
        </authorList>
    </citation>
    <scope>NUCLEOTIDE SEQUENCE</scope>
    <source>
        <strain evidence="2">CBS 958.72</strain>
    </source>
</reference>